<dbReference type="AlphaFoldDB" id="A0A0E9XIY9"/>
<accession>A0A0E9XIY9</accession>
<organism evidence="1">
    <name type="scientific">Anguilla anguilla</name>
    <name type="common">European freshwater eel</name>
    <name type="synonym">Muraena anguilla</name>
    <dbReference type="NCBI Taxonomy" id="7936"/>
    <lineage>
        <taxon>Eukaryota</taxon>
        <taxon>Metazoa</taxon>
        <taxon>Chordata</taxon>
        <taxon>Craniata</taxon>
        <taxon>Vertebrata</taxon>
        <taxon>Euteleostomi</taxon>
        <taxon>Actinopterygii</taxon>
        <taxon>Neopterygii</taxon>
        <taxon>Teleostei</taxon>
        <taxon>Anguilliformes</taxon>
        <taxon>Anguillidae</taxon>
        <taxon>Anguilla</taxon>
    </lineage>
</organism>
<evidence type="ECO:0000313" key="1">
    <source>
        <dbReference type="EMBL" id="JAI01776.1"/>
    </source>
</evidence>
<name>A0A0E9XIY9_ANGAN</name>
<sequence>MYVINNIKTPLLKHPSRGEYRLRFNKHDSKENVYKYKYKAFHLKVTENKTHKTFSISFKRIMLFQKVWKGQ</sequence>
<dbReference type="EMBL" id="GBXM01006802">
    <property type="protein sequence ID" value="JAI01776.1"/>
    <property type="molecule type" value="Transcribed_RNA"/>
</dbReference>
<reference evidence="1" key="2">
    <citation type="journal article" date="2015" name="Fish Shellfish Immunol.">
        <title>Early steps in the European eel (Anguilla anguilla)-Vibrio vulnificus interaction in the gills: Role of the RtxA13 toxin.</title>
        <authorList>
            <person name="Callol A."/>
            <person name="Pajuelo D."/>
            <person name="Ebbesson L."/>
            <person name="Teles M."/>
            <person name="MacKenzie S."/>
            <person name="Amaro C."/>
        </authorList>
    </citation>
    <scope>NUCLEOTIDE SEQUENCE</scope>
</reference>
<reference evidence="1" key="1">
    <citation type="submission" date="2014-11" db="EMBL/GenBank/DDBJ databases">
        <authorList>
            <person name="Amaro Gonzalez C."/>
        </authorList>
    </citation>
    <scope>NUCLEOTIDE SEQUENCE</scope>
</reference>
<proteinExistence type="predicted"/>
<protein>
    <submittedName>
        <fullName evidence="1">Uncharacterized protein</fullName>
    </submittedName>
</protein>